<dbReference type="AlphaFoldDB" id="A0A163J9Z0"/>
<evidence type="ECO:0000313" key="8">
    <source>
        <dbReference type="Proteomes" id="UP000078561"/>
    </source>
</evidence>
<dbReference type="Proteomes" id="UP000078561">
    <property type="component" value="Unassembled WGS sequence"/>
</dbReference>
<gene>
    <name evidence="7" type="primary">ABSGL_04586.1 scaffold 5475</name>
</gene>
<feature type="compositionally biased region" description="Low complexity" evidence="5">
    <location>
        <begin position="66"/>
        <end position="75"/>
    </location>
</feature>
<dbReference type="InParanoid" id="A0A163J9Z0"/>
<proteinExistence type="predicted"/>
<dbReference type="GO" id="GO:0000981">
    <property type="term" value="F:DNA-binding transcription factor activity, RNA polymerase II-specific"/>
    <property type="evidence" value="ECO:0007669"/>
    <property type="project" value="TreeGrafter"/>
</dbReference>
<feature type="region of interest" description="Disordered" evidence="5">
    <location>
        <begin position="1"/>
        <end position="105"/>
    </location>
</feature>
<dbReference type="InterPro" id="IPR011598">
    <property type="entry name" value="bHLH_dom"/>
</dbReference>
<organism evidence="7">
    <name type="scientific">Absidia glauca</name>
    <name type="common">Pin mould</name>
    <dbReference type="NCBI Taxonomy" id="4829"/>
    <lineage>
        <taxon>Eukaryota</taxon>
        <taxon>Fungi</taxon>
        <taxon>Fungi incertae sedis</taxon>
        <taxon>Mucoromycota</taxon>
        <taxon>Mucoromycotina</taxon>
        <taxon>Mucoromycetes</taxon>
        <taxon>Mucorales</taxon>
        <taxon>Cunninghamellaceae</taxon>
        <taxon>Absidia</taxon>
    </lineage>
</organism>
<dbReference type="SMART" id="SM00353">
    <property type="entry name" value="HLH"/>
    <property type="match status" value="1"/>
</dbReference>
<feature type="compositionally biased region" description="Low complexity" evidence="5">
    <location>
        <begin position="40"/>
        <end position="56"/>
    </location>
</feature>
<sequence length="263" mass="30119">MNNNNSRLYNSGAYPIHSQQHDSFGPSLELSPRPSAPFDQATTTTTAQPGALQQQQPWFSTSIDGSSLSPTSPKLLTRDLMVSPSSSTTHTDPTYHTAEEDEAQQRHMQEMFDKRRRRRESHNLVERRRRDNINERIQELSSLLPSHLLDTSATSANIVTGSQRSPNMINKGTVLKLSVDHIKELQEQVMHYQQRINDLEQIIHQGKLVNYSQQQQQQQQQQQYHPSSIQPLSIQLLDSNDKDHRGIRPQPSFQPGHHAFDQF</sequence>
<feature type="region of interest" description="Disordered" evidence="5">
    <location>
        <begin position="241"/>
        <end position="263"/>
    </location>
</feature>
<dbReference type="STRING" id="4829.A0A163J9Z0"/>
<feature type="compositionally biased region" description="Low complexity" evidence="5">
    <location>
        <begin position="83"/>
        <end position="96"/>
    </location>
</feature>
<dbReference type="InterPro" id="IPR036638">
    <property type="entry name" value="HLH_DNA-bd_sf"/>
</dbReference>
<keyword evidence="4" id="KW-0539">Nucleus</keyword>
<dbReference type="PANTHER" id="PTHR46117:SF3">
    <property type="entry name" value="FI24210P1"/>
    <property type="match status" value="1"/>
</dbReference>
<dbReference type="PANTHER" id="PTHR46117">
    <property type="entry name" value="FI24210P1"/>
    <property type="match status" value="1"/>
</dbReference>
<dbReference type="OrthoDB" id="2286901at2759"/>
<evidence type="ECO:0000313" key="7">
    <source>
        <dbReference type="EMBL" id="SAL99015.1"/>
    </source>
</evidence>
<dbReference type="GO" id="GO:0046983">
    <property type="term" value="F:protein dimerization activity"/>
    <property type="evidence" value="ECO:0007669"/>
    <property type="project" value="InterPro"/>
</dbReference>
<evidence type="ECO:0000256" key="5">
    <source>
        <dbReference type="SAM" id="MobiDB-lite"/>
    </source>
</evidence>
<dbReference type="GO" id="GO:0000978">
    <property type="term" value="F:RNA polymerase II cis-regulatory region sequence-specific DNA binding"/>
    <property type="evidence" value="ECO:0007669"/>
    <property type="project" value="TreeGrafter"/>
</dbReference>
<accession>A0A163J9Z0</accession>
<evidence type="ECO:0000256" key="4">
    <source>
        <dbReference type="ARBA" id="ARBA00023242"/>
    </source>
</evidence>
<dbReference type="Pfam" id="PF00010">
    <property type="entry name" value="HLH"/>
    <property type="match status" value="1"/>
</dbReference>
<dbReference type="SUPFAM" id="SSF47459">
    <property type="entry name" value="HLH, helix-loop-helix DNA-binding domain"/>
    <property type="match status" value="1"/>
</dbReference>
<evidence type="ECO:0000256" key="2">
    <source>
        <dbReference type="ARBA" id="ARBA00023015"/>
    </source>
</evidence>
<feature type="domain" description="BHLH" evidence="6">
    <location>
        <begin position="117"/>
        <end position="185"/>
    </location>
</feature>
<dbReference type="PROSITE" id="PS50888">
    <property type="entry name" value="BHLH"/>
    <property type="match status" value="1"/>
</dbReference>
<dbReference type="EMBL" id="LT552383">
    <property type="protein sequence ID" value="SAL99015.1"/>
    <property type="molecule type" value="Genomic_DNA"/>
</dbReference>
<reference evidence="7" key="1">
    <citation type="submission" date="2016-04" db="EMBL/GenBank/DDBJ databases">
        <authorList>
            <person name="Evans L.H."/>
            <person name="Alamgir A."/>
            <person name="Owens N."/>
            <person name="Weber N.D."/>
            <person name="Virtaneva K."/>
            <person name="Barbian K."/>
            <person name="Babar A."/>
            <person name="Rosenke K."/>
        </authorList>
    </citation>
    <scope>NUCLEOTIDE SEQUENCE [LARGE SCALE GENOMIC DNA]</scope>
    <source>
        <strain evidence="7">CBS 101.48</strain>
    </source>
</reference>
<keyword evidence="8" id="KW-1185">Reference proteome</keyword>
<keyword evidence="3" id="KW-0804">Transcription</keyword>
<evidence type="ECO:0000256" key="1">
    <source>
        <dbReference type="ARBA" id="ARBA00004123"/>
    </source>
</evidence>
<evidence type="ECO:0000256" key="3">
    <source>
        <dbReference type="ARBA" id="ARBA00023163"/>
    </source>
</evidence>
<keyword evidence="2" id="KW-0805">Transcription regulation</keyword>
<name>A0A163J9Z0_ABSGL</name>
<dbReference type="Gene3D" id="4.10.280.10">
    <property type="entry name" value="Helix-loop-helix DNA-binding domain"/>
    <property type="match status" value="1"/>
</dbReference>
<dbReference type="InterPro" id="IPR051732">
    <property type="entry name" value="USF"/>
</dbReference>
<evidence type="ECO:0000259" key="6">
    <source>
        <dbReference type="PROSITE" id="PS50888"/>
    </source>
</evidence>
<comment type="subcellular location">
    <subcellularLocation>
        <location evidence="1">Nucleus</location>
    </subcellularLocation>
</comment>
<protein>
    <recommendedName>
        <fullName evidence="6">BHLH domain-containing protein</fullName>
    </recommendedName>
</protein>
<dbReference type="GO" id="GO:0005634">
    <property type="term" value="C:nucleus"/>
    <property type="evidence" value="ECO:0007669"/>
    <property type="project" value="UniProtKB-SubCell"/>
</dbReference>